<keyword evidence="5" id="KW-0677">Repeat</keyword>
<dbReference type="Proteomes" id="UP000272942">
    <property type="component" value="Unassembled WGS sequence"/>
</dbReference>
<comment type="subcellular location">
    <subcellularLocation>
        <location evidence="1">Membrane</location>
        <topology evidence="1">Multi-pass membrane protein</topology>
    </subcellularLocation>
</comment>
<dbReference type="InterPro" id="IPR023395">
    <property type="entry name" value="MCP_dom_sf"/>
</dbReference>
<dbReference type="Pfam" id="PF00153">
    <property type="entry name" value="Mito_carr"/>
    <property type="match status" value="2"/>
</dbReference>
<evidence type="ECO:0000313" key="10">
    <source>
        <dbReference type="EMBL" id="VDP68513.1"/>
    </source>
</evidence>
<evidence type="ECO:0000256" key="8">
    <source>
        <dbReference type="PROSITE-ProRule" id="PRU00282"/>
    </source>
</evidence>
<accession>A0A3P8JF43</accession>
<reference evidence="10 11" key="1">
    <citation type="submission" date="2018-11" db="EMBL/GenBank/DDBJ databases">
        <authorList>
            <consortium name="Pathogen Informatics"/>
        </authorList>
    </citation>
    <scope>NUCLEOTIDE SEQUENCE [LARGE SCALE GENOMIC DNA]</scope>
    <source>
        <strain evidence="10 11">Egypt</strain>
    </source>
</reference>
<dbReference type="Gene3D" id="1.50.40.10">
    <property type="entry name" value="Mitochondrial carrier domain"/>
    <property type="match status" value="1"/>
</dbReference>
<dbReference type="PANTHER" id="PTHR45618">
    <property type="entry name" value="MITOCHONDRIAL DICARBOXYLATE CARRIER-RELATED"/>
    <property type="match status" value="1"/>
</dbReference>
<dbReference type="EMBL" id="UZAN01040120">
    <property type="protein sequence ID" value="VDP68513.1"/>
    <property type="molecule type" value="Genomic_DNA"/>
</dbReference>
<keyword evidence="11" id="KW-1185">Reference proteome</keyword>
<dbReference type="InterPro" id="IPR050391">
    <property type="entry name" value="Mito_Metabolite_Transporter"/>
</dbReference>
<evidence type="ECO:0000256" key="7">
    <source>
        <dbReference type="ARBA" id="ARBA00023136"/>
    </source>
</evidence>
<name>A0A3P8JF43_9TREM</name>
<evidence type="ECO:0000256" key="2">
    <source>
        <dbReference type="ARBA" id="ARBA00006375"/>
    </source>
</evidence>
<evidence type="ECO:0000313" key="11">
    <source>
        <dbReference type="Proteomes" id="UP000272942"/>
    </source>
</evidence>
<keyword evidence="6" id="KW-1133">Transmembrane helix</keyword>
<evidence type="ECO:0000256" key="5">
    <source>
        <dbReference type="ARBA" id="ARBA00022737"/>
    </source>
</evidence>
<evidence type="ECO:0008006" key="12">
    <source>
        <dbReference type="Google" id="ProtNLM"/>
    </source>
</evidence>
<evidence type="ECO:0000256" key="9">
    <source>
        <dbReference type="RuleBase" id="RU000488"/>
    </source>
</evidence>
<dbReference type="PROSITE" id="PS50920">
    <property type="entry name" value="SOLCAR"/>
    <property type="match status" value="2"/>
</dbReference>
<keyword evidence="3 9" id="KW-0813">Transport</keyword>
<evidence type="ECO:0000256" key="6">
    <source>
        <dbReference type="ARBA" id="ARBA00022989"/>
    </source>
</evidence>
<evidence type="ECO:0000256" key="4">
    <source>
        <dbReference type="ARBA" id="ARBA00022692"/>
    </source>
</evidence>
<feature type="repeat" description="Solcar" evidence="8">
    <location>
        <begin position="34"/>
        <end position="125"/>
    </location>
</feature>
<sequence length="264" mass="29228">MSAGLLRQATYSTCRLGIYTSLFERFSGPNGETPGFLTKLGIAVSSGIIGSFVGTPSEVCLIRMTSDGRLPIGERRNYTNVFNALLRIFREEGLIALWRGAVPTMGRAAVVNGAQLASYSQAKQYIIGSVRYDEHNRLSLLHLPSSLADVIHQGFLSDGIVAHFSASMFSGFVTSVFSLPVDITKTRIQNMRIVDGKPEYRNMLDVFVRVVQNEGILALWKGFTPYFLRIGPHTVLTFIFLEQLSRGYRRIVLGDLNERRGGGL</sequence>
<proteinExistence type="inferred from homology"/>
<dbReference type="GO" id="GO:0016020">
    <property type="term" value="C:membrane"/>
    <property type="evidence" value="ECO:0007669"/>
    <property type="project" value="UniProtKB-SubCell"/>
</dbReference>
<comment type="similarity">
    <text evidence="2 9">Belongs to the mitochondrial carrier (TC 2.A.29) family.</text>
</comment>
<feature type="repeat" description="Solcar" evidence="8">
    <location>
        <begin position="158"/>
        <end position="247"/>
    </location>
</feature>
<dbReference type="InterPro" id="IPR018108">
    <property type="entry name" value="MCP_transmembrane"/>
</dbReference>
<gene>
    <name evidence="10" type="ORF">ECPE_LOCUS3130</name>
</gene>
<organism evidence="10 11">
    <name type="scientific">Echinostoma caproni</name>
    <dbReference type="NCBI Taxonomy" id="27848"/>
    <lineage>
        <taxon>Eukaryota</taxon>
        <taxon>Metazoa</taxon>
        <taxon>Spiralia</taxon>
        <taxon>Lophotrochozoa</taxon>
        <taxon>Platyhelminthes</taxon>
        <taxon>Trematoda</taxon>
        <taxon>Digenea</taxon>
        <taxon>Plagiorchiida</taxon>
        <taxon>Echinostomata</taxon>
        <taxon>Echinostomatoidea</taxon>
        <taxon>Echinostomatidae</taxon>
        <taxon>Echinostoma</taxon>
    </lineage>
</organism>
<dbReference type="AlphaFoldDB" id="A0A3P8JF43"/>
<keyword evidence="7 8" id="KW-0472">Membrane</keyword>
<protein>
    <recommendedName>
        <fullName evidence="12">Mitochondrial 2-oxoglutarate/malate carrier protein</fullName>
    </recommendedName>
</protein>
<evidence type="ECO:0000256" key="3">
    <source>
        <dbReference type="ARBA" id="ARBA00022448"/>
    </source>
</evidence>
<keyword evidence="4 8" id="KW-0812">Transmembrane</keyword>
<dbReference type="SUPFAM" id="SSF103506">
    <property type="entry name" value="Mitochondrial carrier"/>
    <property type="match status" value="1"/>
</dbReference>
<dbReference type="OrthoDB" id="448427at2759"/>
<evidence type="ECO:0000256" key="1">
    <source>
        <dbReference type="ARBA" id="ARBA00004141"/>
    </source>
</evidence>